<evidence type="ECO:0000313" key="7">
    <source>
        <dbReference type="Proteomes" id="UP000054854"/>
    </source>
</evidence>
<proteinExistence type="inferred from homology"/>
<dbReference type="InterPro" id="IPR011990">
    <property type="entry name" value="TPR-like_helical_dom_sf"/>
</dbReference>
<dbReference type="InterPro" id="IPR033891">
    <property type="entry name" value="TTC38"/>
</dbReference>
<dbReference type="Proteomes" id="UP000054854">
    <property type="component" value="Unassembled WGS sequence"/>
</dbReference>
<evidence type="ECO:0000256" key="1">
    <source>
        <dbReference type="ARBA" id="ARBA00005857"/>
    </source>
</evidence>
<sequence>MKTERGLLVTTQSSQVIESIDHFHHQILAAGKEPHFILEAVKKHPDNLLLQVYAASFYLYGQTNPTTKRAKEHLFHAEQLLHSANLREKLAYEAAKAWMSLDYAGALTLLSGLTTIYPRDTLAAKFAEWLFYCTGQAYNSHHYLVFCERIAPYNQDESHFIAMHSFAAELSGHLSEAQCLAEKALLLETLTPWAHHTLAHIYLNTSNLAKGIAVLETFRVSWEEISPLLRGHNSWHLALFYLALRHVEKVMALYPAIFGCSPEVISEQIDALSLLWRLDMAGFPQLKQLKIIAGYVDENPYTHYIGFNTVHYIYCLARLGREDEVRKAILSVEKYAKTLTKGYSQTLWQEVILPLSKGIHAFVAHDFQTAHDFMTPCISRRTEIGGSDAQSEILAQVYLLCLLQTNKKKAAKEYFNLHLRHYKGTPLADFWFA</sequence>
<dbReference type="RefSeq" id="WP_058465014.1">
    <property type="nucleotide sequence ID" value="NZ_CAAAHQ010000069.1"/>
</dbReference>
<name>A0A378IHT2_9GAMM</name>
<evidence type="ECO:0000256" key="4">
    <source>
        <dbReference type="ARBA" id="ARBA00022803"/>
    </source>
</evidence>
<dbReference type="OrthoDB" id="9815900at2"/>
<organism evidence="6 8">
    <name type="scientific">Legionella cincinnatiensis</name>
    <dbReference type="NCBI Taxonomy" id="28085"/>
    <lineage>
        <taxon>Bacteria</taxon>
        <taxon>Pseudomonadati</taxon>
        <taxon>Pseudomonadota</taxon>
        <taxon>Gammaproteobacteria</taxon>
        <taxon>Legionellales</taxon>
        <taxon>Legionellaceae</taxon>
        <taxon>Legionella</taxon>
    </lineage>
</organism>
<keyword evidence="3" id="KW-0677">Repeat</keyword>
<evidence type="ECO:0000256" key="3">
    <source>
        <dbReference type="ARBA" id="ARBA00022737"/>
    </source>
</evidence>
<keyword evidence="4" id="KW-0802">TPR repeat</keyword>
<protein>
    <recommendedName>
        <fullName evidence="2">Tetratricopeptide repeat protein 38</fullName>
    </recommendedName>
</protein>
<dbReference type="SUPFAM" id="SSF48452">
    <property type="entry name" value="TPR-like"/>
    <property type="match status" value="1"/>
</dbReference>
<evidence type="ECO:0000313" key="6">
    <source>
        <dbReference type="EMBL" id="STX34322.1"/>
    </source>
</evidence>
<evidence type="ECO:0000313" key="8">
    <source>
        <dbReference type="Proteomes" id="UP000255316"/>
    </source>
</evidence>
<evidence type="ECO:0000313" key="5">
    <source>
        <dbReference type="EMBL" id="KTC84811.1"/>
    </source>
</evidence>
<dbReference type="STRING" id="28085.Lcin_1844"/>
<reference evidence="5 7" key="1">
    <citation type="submission" date="2015-11" db="EMBL/GenBank/DDBJ databases">
        <title>Genomic analysis of 38 Legionella species identifies large and diverse effector repertoires.</title>
        <authorList>
            <person name="Burstein D."/>
            <person name="Amaro F."/>
            <person name="Zusman T."/>
            <person name="Lifshitz Z."/>
            <person name="Cohen O."/>
            <person name="Gilbert J.A."/>
            <person name="Pupko T."/>
            <person name="Shuman H.A."/>
            <person name="Segal G."/>
        </authorList>
    </citation>
    <scope>NUCLEOTIDE SEQUENCE [LARGE SCALE GENOMIC DNA]</scope>
    <source>
        <strain evidence="5 7">CDC#72-OH-14</strain>
    </source>
</reference>
<dbReference type="PANTHER" id="PTHR16263:SF4">
    <property type="entry name" value="TETRATRICOPEPTIDE REPEAT PROTEIN 38"/>
    <property type="match status" value="1"/>
</dbReference>
<dbReference type="PANTHER" id="PTHR16263">
    <property type="entry name" value="TETRATRICOPEPTIDE REPEAT PROTEIN 38"/>
    <property type="match status" value="1"/>
</dbReference>
<dbReference type="EMBL" id="UGNX01000001">
    <property type="protein sequence ID" value="STX34322.1"/>
    <property type="molecule type" value="Genomic_DNA"/>
</dbReference>
<accession>A0A378IHT2</accession>
<dbReference type="Proteomes" id="UP000255316">
    <property type="component" value="Unassembled WGS sequence"/>
</dbReference>
<evidence type="ECO:0000256" key="2">
    <source>
        <dbReference type="ARBA" id="ARBA00019992"/>
    </source>
</evidence>
<comment type="similarity">
    <text evidence="1">Belongs to the TTC38 family.</text>
</comment>
<dbReference type="EMBL" id="LNXX01000031">
    <property type="protein sequence ID" value="KTC84811.1"/>
    <property type="molecule type" value="Genomic_DNA"/>
</dbReference>
<reference evidence="6 8" key="2">
    <citation type="submission" date="2018-06" db="EMBL/GenBank/DDBJ databases">
        <authorList>
            <consortium name="Pathogen Informatics"/>
            <person name="Doyle S."/>
        </authorList>
    </citation>
    <scope>NUCLEOTIDE SEQUENCE [LARGE SCALE GENOMIC DNA]</scope>
    <source>
        <strain evidence="6 8">NCTC12438</strain>
    </source>
</reference>
<gene>
    <name evidence="5" type="ORF">Lcin_1844</name>
    <name evidence="6" type="ORF">NCTC12438_00920</name>
</gene>
<keyword evidence="7" id="KW-1185">Reference proteome</keyword>
<dbReference type="AlphaFoldDB" id="A0A378IHT2"/>